<protein>
    <recommendedName>
        <fullName evidence="1">Major sperm protein</fullName>
    </recommendedName>
</protein>
<dbReference type="SUPFAM" id="SSF49354">
    <property type="entry name" value="PapD-like"/>
    <property type="match status" value="1"/>
</dbReference>
<evidence type="ECO:0000313" key="4">
    <source>
        <dbReference type="EMBL" id="CAB3398244.1"/>
    </source>
</evidence>
<dbReference type="InterPro" id="IPR008962">
    <property type="entry name" value="PapD-like_sf"/>
</dbReference>
<dbReference type="InterPro" id="IPR000535">
    <property type="entry name" value="MSP_dom"/>
</dbReference>
<gene>
    <name evidence="4" type="ORF">CBOVIS_LOCUS1537</name>
</gene>
<sequence length="138" mass="15471">MPVYPTDVLKRDPQIGQPPPRPCVSLKIYPPFAEFIEFGGASRHTITNDGSSRIVFKVKCSNNVVFKVSPVYAFLDPGASTELQILRKEGPARPDKLIILLKEAKQSDKDPRTSFDSDLTVYKQKIPLLTRVVQEESI</sequence>
<dbReference type="InterPro" id="IPR051774">
    <property type="entry name" value="Sperm-specific_class_P"/>
</dbReference>
<comment type="function">
    <text evidence="1">Central component in molecular interactions underlying sperm crawling. Forms an extensive filament system that extends from sperm villipoda, along the leading edge of the pseudopod.</text>
</comment>
<accession>A0A8S1E3R2</accession>
<keyword evidence="1" id="KW-0206">Cytoskeleton</keyword>
<feature type="region of interest" description="Disordered" evidence="2">
    <location>
        <begin position="1"/>
        <end position="20"/>
    </location>
</feature>
<dbReference type="OrthoDB" id="5811223at2759"/>
<dbReference type="Pfam" id="PF00635">
    <property type="entry name" value="Motile_Sperm"/>
    <property type="match status" value="1"/>
</dbReference>
<evidence type="ECO:0000256" key="2">
    <source>
        <dbReference type="SAM" id="MobiDB-lite"/>
    </source>
</evidence>
<dbReference type="EMBL" id="CADEPM010000001">
    <property type="protein sequence ID" value="CAB3398244.1"/>
    <property type="molecule type" value="Genomic_DNA"/>
</dbReference>
<dbReference type="Gene3D" id="2.60.40.10">
    <property type="entry name" value="Immunoglobulins"/>
    <property type="match status" value="1"/>
</dbReference>
<dbReference type="PANTHER" id="PTHR22947">
    <property type="entry name" value="MAJOR SPERM PROTEIN"/>
    <property type="match status" value="1"/>
</dbReference>
<keyword evidence="1" id="KW-0963">Cytoplasm</keyword>
<evidence type="ECO:0000256" key="1">
    <source>
        <dbReference type="RuleBase" id="RU003425"/>
    </source>
</evidence>
<proteinExistence type="predicted"/>
<dbReference type="PROSITE" id="PS50202">
    <property type="entry name" value="MSP"/>
    <property type="match status" value="1"/>
</dbReference>
<reference evidence="4 5" key="1">
    <citation type="submission" date="2020-04" db="EMBL/GenBank/DDBJ databases">
        <authorList>
            <person name="Laetsch R D."/>
            <person name="Stevens L."/>
            <person name="Kumar S."/>
            <person name="Blaxter L. M."/>
        </authorList>
    </citation>
    <scope>NUCLEOTIDE SEQUENCE [LARGE SCALE GENOMIC DNA]</scope>
</reference>
<feature type="domain" description="MSP" evidence="3">
    <location>
        <begin position="8"/>
        <end position="131"/>
    </location>
</feature>
<comment type="caution">
    <text evidence="4">The sequence shown here is derived from an EMBL/GenBank/DDBJ whole genome shotgun (WGS) entry which is preliminary data.</text>
</comment>
<keyword evidence="5" id="KW-1185">Reference proteome</keyword>
<evidence type="ECO:0000313" key="5">
    <source>
        <dbReference type="Proteomes" id="UP000494206"/>
    </source>
</evidence>
<name>A0A8S1E3R2_9PELO</name>
<dbReference type="PANTHER" id="PTHR22947:SF11">
    <property type="entry name" value="MAJOR SPERM PROTEIN"/>
    <property type="match status" value="1"/>
</dbReference>
<dbReference type="Proteomes" id="UP000494206">
    <property type="component" value="Unassembled WGS sequence"/>
</dbReference>
<organism evidence="4 5">
    <name type="scientific">Caenorhabditis bovis</name>
    <dbReference type="NCBI Taxonomy" id="2654633"/>
    <lineage>
        <taxon>Eukaryota</taxon>
        <taxon>Metazoa</taxon>
        <taxon>Ecdysozoa</taxon>
        <taxon>Nematoda</taxon>
        <taxon>Chromadorea</taxon>
        <taxon>Rhabditida</taxon>
        <taxon>Rhabditina</taxon>
        <taxon>Rhabditomorpha</taxon>
        <taxon>Rhabditoidea</taxon>
        <taxon>Rhabditidae</taxon>
        <taxon>Peloderinae</taxon>
        <taxon>Caenorhabditis</taxon>
    </lineage>
</organism>
<dbReference type="InterPro" id="IPR013783">
    <property type="entry name" value="Ig-like_fold"/>
</dbReference>
<dbReference type="AlphaFoldDB" id="A0A8S1E3R2"/>
<evidence type="ECO:0000259" key="3">
    <source>
        <dbReference type="PROSITE" id="PS50202"/>
    </source>
</evidence>